<name>A0A6G9CJV9_RHOER</name>
<dbReference type="EMBL" id="CP050124">
    <property type="protein sequence ID" value="QIP37303.1"/>
    <property type="molecule type" value="Genomic_DNA"/>
</dbReference>
<proteinExistence type="predicted"/>
<dbReference type="AlphaFoldDB" id="A0A6G9CJV9"/>
<accession>A0A6G9CJV9</accession>
<evidence type="ECO:0000313" key="2">
    <source>
        <dbReference type="Proteomes" id="UP000502345"/>
    </source>
</evidence>
<sequence length="131" mass="15001">MTYVAKDGWEFWRVSNASSGALEWLAVTRPGARAAIDREKVWTLLPKSRMFLANWFLTADFGREDDANEWVYENIDSTEAREVALEVPQPSTEVVTRLTHPESSLTLNQIDRHPVDKLLGKRVADKLENRT</sequence>
<gene>
    <name evidence="1" type="ORF">G9444_0059</name>
</gene>
<organism evidence="1 2">
    <name type="scientific">Rhodococcus erythropolis</name>
    <name type="common">Arthrobacter picolinophilus</name>
    <dbReference type="NCBI Taxonomy" id="1833"/>
    <lineage>
        <taxon>Bacteria</taxon>
        <taxon>Bacillati</taxon>
        <taxon>Actinomycetota</taxon>
        <taxon>Actinomycetes</taxon>
        <taxon>Mycobacteriales</taxon>
        <taxon>Nocardiaceae</taxon>
        <taxon>Rhodococcus</taxon>
        <taxon>Rhodococcus erythropolis group</taxon>
    </lineage>
</organism>
<evidence type="ECO:0000313" key="1">
    <source>
        <dbReference type="EMBL" id="QIP37303.1"/>
    </source>
</evidence>
<protein>
    <submittedName>
        <fullName evidence="1">Uncharacterized protein</fullName>
    </submittedName>
</protein>
<reference evidence="1 2" key="1">
    <citation type="submission" date="2020-03" db="EMBL/GenBank/DDBJ databases">
        <title>Screen low temperature-resistant strains for efficient degradation of petroleum hydrocarbons under the low temperature.</title>
        <authorList>
            <person name="Wang Y."/>
            <person name="Chen J."/>
        </authorList>
    </citation>
    <scope>NUCLEOTIDE SEQUENCE [LARGE SCALE GENOMIC DNA]</scope>
    <source>
        <strain evidence="1 2">KB1</strain>
    </source>
</reference>
<dbReference type="Proteomes" id="UP000502345">
    <property type="component" value="Chromosome"/>
</dbReference>